<dbReference type="Gene3D" id="2.30.30.490">
    <property type="match status" value="1"/>
</dbReference>
<evidence type="ECO:0000259" key="1">
    <source>
        <dbReference type="PROSITE" id="PS51038"/>
    </source>
</evidence>
<protein>
    <recommendedName>
        <fullName evidence="1">BAH domain-containing protein</fullName>
    </recommendedName>
</protein>
<dbReference type="InterPro" id="IPR043151">
    <property type="entry name" value="BAH_sf"/>
</dbReference>
<sequence length="173" mass="18952">MKNLKGTKLTQVVLFEDTDNKEILKVGDCVLINPEAPSGSGLPFICKVVTIAKPDAASDARPEDRDVQLQVNWFYRPEEAVGGRKAFHGEKELFLSDHFDQCSVKTVMAKCRVLSLSRYQELEHIGENDFFARFTYRVRPSSSRGSGSSSGSSSGGGFSAMLCCRPHSAATAQ</sequence>
<name>A0A383V1J0_TETOB</name>
<accession>A0A383V1J0</accession>
<organism evidence="2 3">
    <name type="scientific">Tetradesmus obliquus</name>
    <name type="common">Green alga</name>
    <name type="synonym">Acutodesmus obliquus</name>
    <dbReference type="NCBI Taxonomy" id="3088"/>
    <lineage>
        <taxon>Eukaryota</taxon>
        <taxon>Viridiplantae</taxon>
        <taxon>Chlorophyta</taxon>
        <taxon>core chlorophytes</taxon>
        <taxon>Chlorophyceae</taxon>
        <taxon>CS clade</taxon>
        <taxon>Sphaeropleales</taxon>
        <taxon>Scenedesmaceae</taxon>
        <taxon>Tetradesmus</taxon>
    </lineage>
</organism>
<gene>
    <name evidence="2" type="ORF">BQ4739_LOCUS47</name>
</gene>
<dbReference type="PROSITE" id="PS51038">
    <property type="entry name" value="BAH"/>
    <property type="match status" value="1"/>
</dbReference>
<proteinExistence type="predicted"/>
<dbReference type="PANTHER" id="PTHR46364">
    <property type="entry name" value="OS08G0421900 PROTEIN"/>
    <property type="match status" value="1"/>
</dbReference>
<keyword evidence="3" id="KW-1185">Reference proteome</keyword>
<dbReference type="STRING" id="3088.A0A383V1J0"/>
<dbReference type="SMART" id="SM00439">
    <property type="entry name" value="BAH"/>
    <property type="match status" value="1"/>
</dbReference>
<dbReference type="Pfam" id="PF01426">
    <property type="entry name" value="BAH"/>
    <property type="match status" value="1"/>
</dbReference>
<evidence type="ECO:0000313" key="2">
    <source>
        <dbReference type="EMBL" id="SZX59427.1"/>
    </source>
</evidence>
<dbReference type="GO" id="GO:0003682">
    <property type="term" value="F:chromatin binding"/>
    <property type="evidence" value="ECO:0007669"/>
    <property type="project" value="InterPro"/>
</dbReference>
<reference evidence="2 3" key="1">
    <citation type="submission" date="2016-10" db="EMBL/GenBank/DDBJ databases">
        <authorList>
            <person name="Cai Z."/>
        </authorList>
    </citation>
    <scope>NUCLEOTIDE SEQUENCE [LARGE SCALE GENOMIC DNA]</scope>
</reference>
<dbReference type="InterPro" id="IPR001025">
    <property type="entry name" value="BAH_dom"/>
</dbReference>
<evidence type="ECO:0000313" key="3">
    <source>
        <dbReference type="Proteomes" id="UP000256970"/>
    </source>
</evidence>
<dbReference type="Proteomes" id="UP000256970">
    <property type="component" value="Unassembled WGS sequence"/>
</dbReference>
<feature type="domain" description="BAH" evidence="1">
    <location>
        <begin position="22"/>
        <end position="147"/>
    </location>
</feature>
<dbReference type="AlphaFoldDB" id="A0A383V1J0"/>
<dbReference type="EMBL" id="FNXT01000001">
    <property type="protein sequence ID" value="SZX59427.1"/>
    <property type="molecule type" value="Genomic_DNA"/>
</dbReference>